<dbReference type="EMBL" id="JACHOU010000011">
    <property type="protein sequence ID" value="MBB6356069.1"/>
    <property type="molecule type" value="Genomic_DNA"/>
</dbReference>
<proteinExistence type="predicted"/>
<dbReference type="Gene3D" id="3.40.930.10">
    <property type="entry name" value="Mannitol-specific EII, Chain A"/>
    <property type="match status" value="1"/>
</dbReference>
<dbReference type="RefSeq" id="WP_055974682.1">
    <property type="nucleotide sequence ID" value="NZ_BAABEG010000001.1"/>
</dbReference>
<dbReference type="PANTHER" id="PTHR47738:SF1">
    <property type="entry name" value="NITROGEN REGULATORY PROTEIN"/>
    <property type="match status" value="1"/>
</dbReference>
<keyword evidence="3" id="KW-1185">Reference proteome</keyword>
<gene>
    <name evidence="2" type="ORF">GGR00_003874</name>
</gene>
<dbReference type="Pfam" id="PF00359">
    <property type="entry name" value="PTS_EIIA_2"/>
    <property type="match status" value="1"/>
</dbReference>
<dbReference type="InterPro" id="IPR051541">
    <property type="entry name" value="PTS_SugarTrans_NitroReg"/>
</dbReference>
<dbReference type="AlphaFoldDB" id="A0A7X0KMH9"/>
<evidence type="ECO:0000313" key="3">
    <source>
        <dbReference type="Proteomes" id="UP000536262"/>
    </source>
</evidence>
<feature type="domain" description="PTS EIIA type-2" evidence="1">
    <location>
        <begin position="5"/>
        <end position="148"/>
    </location>
</feature>
<name>A0A7X0KMH9_9HYPH</name>
<evidence type="ECO:0000259" key="1">
    <source>
        <dbReference type="PROSITE" id="PS51094"/>
    </source>
</evidence>
<organism evidence="2 3">
    <name type="scientific">Aminobacter aganoensis</name>
    <dbReference type="NCBI Taxonomy" id="83264"/>
    <lineage>
        <taxon>Bacteria</taxon>
        <taxon>Pseudomonadati</taxon>
        <taxon>Pseudomonadota</taxon>
        <taxon>Alphaproteobacteria</taxon>
        <taxon>Hyphomicrobiales</taxon>
        <taxon>Phyllobacteriaceae</taxon>
        <taxon>Aminobacter</taxon>
    </lineage>
</organism>
<dbReference type="CDD" id="cd00211">
    <property type="entry name" value="PTS_IIA_fru"/>
    <property type="match status" value="1"/>
</dbReference>
<dbReference type="PROSITE" id="PS51094">
    <property type="entry name" value="PTS_EIIA_TYPE_2"/>
    <property type="match status" value="1"/>
</dbReference>
<dbReference type="InterPro" id="IPR002178">
    <property type="entry name" value="PTS_EIIA_type-2_dom"/>
</dbReference>
<dbReference type="SUPFAM" id="SSF55804">
    <property type="entry name" value="Phoshotransferase/anion transport protein"/>
    <property type="match status" value="1"/>
</dbReference>
<reference evidence="2 3" key="1">
    <citation type="submission" date="2020-08" db="EMBL/GenBank/DDBJ databases">
        <title>Genomic Encyclopedia of Type Strains, Phase IV (KMG-IV): sequencing the most valuable type-strain genomes for metagenomic binning, comparative biology and taxonomic classification.</title>
        <authorList>
            <person name="Goeker M."/>
        </authorList>
    </citation>
    <scope>NUCLEOTIDE SEQUENCE [LARGE SCALE GENOMIC DNA]</scope>
    <source>
        <strain evidence="2 3">DSM 7051</strain>
    </source>
</reference>
<dbReference type="Proteomes" id="UP000536262">
    <property type="component" value="Unassembled WGS sequence"/>
</dbReference>
<dbReference type="InterPro" id="IPR016152">
    <property type="entry name" value="PTrfase/Anion_transptr"/>
</dbReference>
<evidence type="ECO:0000313" key="2">
    <source>
        <dbReference type="EMBL" id="MBB6356069.1"/>
    </source>
</evidence>
<dbReference type="GO" id="GO:0030295">
    <property type="term" value="F:protein kinase activator activity"/>
    <property type="evidence" value="ECO:0007669"/>
    <property type="project" value="TreeGrafter"/>
</dbReference>
<protein>
    <submittedName>
        <fullName evidence="2">PTS system nitrogen regulatory IIA component</fullName>
    </submittedName>
</protein>
<dbReference type="PANTHER" id="PTHR47738">
    <property type="entry name" value="PTS SYSTEM FRUCTOSE-LIKE EIIA COMPONENT-RELATED"/>
    <property type="match status" value="1"/>
</dbReference>
<comment type="caution">
    <text evidence="2">The sequence shown here is derived from an EMBL/GenBank/DDBJ whole genome shotgun (WGS) entry which is preliminary data.</text>
</comment>
<dbReference type="PROSITE" id="PS00372">
    <property type="entry name" value="PTS_EIIA_TYPE_2_HIS"/>
    <property type="match status" value="1"/>
</dbReference>
<accession>A0A7X0KMH9</accession>
<sequence length="155" mass="16731">MNISDVLQPDDVILGLQAEGKTRLLKEMARHAAARTGVSAAEITTALSSREKLGSTGLGQGIAIPHAKLRGLQRPFGAFVRLATPCDFEAIDDQDVDIVLLLLLPEAAPPEYLNLLSRIARMLREPGLVAKLRQENDAAVIHHRLLATERTPSAA</sequence>